<evidence type="ECO:0000259" key="3">
    <source>
        <dbReference type="PROSITE" id="PS50977"/>
    </source>
</evidence>
<feature type="DNA-binding region" description="H-T-H motif" evidence="2">
    <location>
        <begin position="29"/>
        <end position="48"/>
    </location>
</feature>
<evidence type="ECO:0000313" key="5">
    <source>
        <dbReference type="Proteomes" id="UP001597251"/>
    </source>
</evidence>
<dbReference type="PANTHER" id="PTHR43479:SF11">
    <property type="entry name" value="ACREF_ENVCD OPERON REPRESSOR-RELATED"/>
    <property type="match status" value="1"/>
</dbReference>
<dbReference type="Pfam" id="PF00440">
    <property type="entry name" value="TetR_N"/>
    <property type="match status" value="1"/>
</dbReference>
<evidence type="ECO:0000313" key="4">
    <source>
        <dbReference type="EMBL" id="MFD1418632.1"/>
    </source>
</evidence>
<accession>A0ABW4BTU7</accession>
<dbReference type="PRINTS" id="PR00455">
    <property type="entry name" value="HTHTETR"/>
</dbReference>
<keyword evidence="5" id="KW-1185">Reference proteome</keyword>
<name>A0ABW4BTU7_9LACO</name>
<dbReference type="SUPFAM" id="SSF46689">
    <property type="entry name" value="Homeodomain-like"/>
    <property type="match status" value="1"/>
</dbReference>
<dbReference type="PANTHER" id="PTHR43479">
    <property type="entry name" value="ACREF/ENVCD OPERON REPRESSOR-RELATED"/>
    <property type="match status" value="1"/>
</dbReference>
<dbReference type="Proteomes" id="UP001597251">
    <property type="component" value="Unassembled WGS sequence"/>
</dbReference>
<dbReference type="InterPro" id="IPR036271">
    <property type="entry name" value="Tet_transcr_reg_TetR-rel_C_sf"/>
</dbReference>
<dbReference type="Gene3D" id="1.10.357.10">
    <property type="entry name" value="Tetracycline Repressor, domain 2"/>
    <property type="match status" value="1"/>
</dbReference>
<dbReference type="PROSITE" id="PS01081">
    <property type="entry name" value="HTH_TETR_1"/>
    <property type="match status" value="1"/>
</dbReference>
<dbReference type="InterPro" id="IPR009057">
    <property type="entry name" value="Homeodomain-like_sf"/>
</dbReference>
<reference evidence="5" key="1">
    <citation type="journal article" date="2019" name="Int. J. Syst. Evol. Microbiol.">
        <title>The Global Catalogue of Microorganisms (GCM) 10K type strain sequencing project: providing services to taxonomists for standard genome sequencing and annotation.</title>
        <authorList>
            <consortium name="The Broad Institute Genomics Platform"/>
            <consortium name="The Broad Institute Genome Sequencing Center for Infectious Disease"/>
            <person name="Wu L."/>
            <person name="Ma J."/>
        </authorList>
    </citation>
    <scope>NUCLEOTIDE SEQUENCE [LARGE SCALE GENOMIC DNA]</scope>
    <source>
        <strain evidence="5">CCM 8936</strain>
    </source>
</reference>
<keyword evidence="1 2" id="KW-0238">DNA-binding</keyword>
<dbReference type="PROSITE" id="PS50977">
    <property type="entry name" value="HTH_TETR_2"/>
    <property type="match status" value="1"/>
</dbReference>
<comment type="caution">
    <text evidence="4">The sequence shown here is derived from an EMBL/GenBank/DDBJ whole genome shotgun (WGS) entry which is preliminary data.</text>
</comment>
<dbReference type="InterPro" id="IPR023772">
    <property type="entry name" value="DNA-bd_HTH_TetR-type_CS"/>
</dbReference>
<gene>
    <name evidence="4" type="ORF">ACFQ42_07755</name>
</gene>
<sequence>MRKIDEAKRKLVIQAVFEITYDEGITNLSIGKIAKRAGVSKATIYVYFENKTDMLGKIYLEVKRLTDEGLSAKIDSSLPYKKRVRNGVEHFANRFISYPLQANFMRAVQANPSEVEPEILKSSEKLAQPIMDLFNEGVEKGYWITNDQRIVISILFSPIAQLIEYYFKKGQSVPEKQLTEMLDILVNSLVE</sequence>
<feature type="domain" description="HTH tetR-type" evidence="3">
    <location>
        <begin position="6"/>
        <end position="66"/>
    </location>
</feature>
<evidence type="ECO:0000256" key="1">
    <source>
        <dbReference type="ARBA" id="ARBA00023125"/>
    </source>
</evidence>
<dbReference type="EMBL" id="JBHTOI010000043">
    <property type="protein sequence ID" value="MFD1418632.1"/>
    <property type="molecule type" value="Genomic_DNA"/>
</dbReference>
<dbReference type="InterPro" id="IPR050624">
    <property type="entry name" value="HTH-type_Tx_Regulator"/>
</dbReference>
<dbReference type="SUPFAM" id="SSF48498">
    <property type="entry name" value="Tetracyclin repressor-like, C-terminal domain"/>
    <property type="match status" value="1"/>
</dbReference>
<dbReference type="RefSeq" id="WP_125677019.1">
    <property type="nucleotide sequence ID" value="NZ_JBHTOI010000043.1"/>
</dbReference>
<organism evidence="4 5">
    <name type="scientific">Companilactobacillus keshanensis</name>
    <dbReference type="NCBI Taxonomy" id="2486003"/>
    <lineage>
        <taxon>Bacteria</taxon>
        <taxon>Bacillati</taxon>
        <taxon>Bacillota</taxon>
        <taxon>Bacilli</taxon>
        <taxon>Lactobacillales</taxon>
        <taxon>Lactobacillaceae</taxon>
        <taxon>Companilactobacillus</taxon>
    </lineage>
</organism>
<proteinExistence type="predicted"/>
<dbReference type="InterPro" id="IPR001647">
    <property type="entry name" value="HTH_TetR"/>
</dbReference>
<protein>
    <submittedName>
        <fullName evidence="4">TetR/AcrR family transcriptional regulator</fullName>
    </submittedName>
</protein>
<evidence type="ECO:0000256" key="2">
    <source>
        <dbReference type="PROSITE-ProRule" id="PRU00335"/>
    </source>
</evidence>